<dbReference type="Gene3D" id="1.20.1280.290">
    <property type="match status" value="1"/>
</dbReference>
<keyword evidence="6" id="KW-0769">Symport</keyword>
<dbReference type="EMBL" id="AZGZ01000029">
    <property type="protein sequence ID" value="KZZ88026.1"/>
    <property type="molecule type" value="Genomic_DNA"/>
</dbReference>
<keyword evidence="5" id="KW-0677">Repeat</keyword>
<dbReference type="GO" id="GO:0015184">
    <property type="term" value="F:L-cystine transmembrane transporter activity"/>
    <property type="evidence" value="ECO:0007669"/>
    <property type="project" value="TreeGrafter"/>
</dbReference>
<accession>A0A167VUK4</accession>
<gene>
    <name evidence="12" type="ORF">AAP_05292</name>
</gene>
<evidence type="ECO:0000313" key="13">
    <source>
        <dbReference type="Proteomes" id="UP000242877"/>
    </source>
</evidence>
<dbReference type="PANTHER" id="PTHR13131">
    <property type="entry name" value="CYSTINOSIN"/>
    <property type="match status" value="1"/>
</dbReference>
<evidence type="ECO:0000256" key="10">
    <source>
        <dbReference type="ARBA" id="ARBA00048473"/>
    </source>
</evidence>
<evidence type="ECO:0000256" key="11">
    <source>
        <dbReference type="SAM" id="Phobius"/>
    </source>
</evidence>
<comment type="catalytic activity">
    <reaction evidence="10">
        <text>L-cystine(out) + H(+)(out) = L-cystine(in) + H(+)(in)</text>
        <dbReference type="Rhea" id="RHEA:66172"/>
        <dbReference type="ChEBI" id="CHEBI:15378"/>
        <dbReference type="ChEBI" id="CHEBI:35491"/>
    </reaction>
    <physiologicalReaction direction="left-to-right" evidence="10">
        <dbReference type="Rhea" id="RHEA:66173"/>
    </physiologicalReaction>
</comment>
<protein>
    <submittedName>
        <fullName evidence="12">Cystinosin/ERS1p repeat protein</fullName>
    </submittedName>
</protein>
<comment type="similarity">
    <text evidence="2">Belongs to the cystinosin family.</text>
</comment>
<dbReference type="OrthoDB" id="75720at2759"/>
<feature type="transmembrane region" description="Helical" evidence="11">
    <location>
        <begin position="92"/>
        <end position="116"/>
    </location>
</feature>
<evidence type="ECO:0000313" key="12">
    <source>
        <dbReference type="EMBL" id="KZZ88026.1"/>
    </source>
</evidence>
<proteinExistence type="inferred from homology"/>
<feature type="transmembrane region" description="Helical" evidence="11">
    <location>
        <begin position="128"/>
        <end position="147"/>
    </location>
</feature>
<evidence type="ECO:0000256" key="6">
    <source>
        <dbReference type="ARBA" id="ARBA00022847"/>
    </source>
</evidence>
<comment type="caution">
    <text evidence="12">The sequence shown here is derived from an EMBL/GenBank/DDBJ whole genome shotgun (WGS) entry which is preliminary data.</text>
</comment>
<evidence type="ECO:0000256" key="1">
    <source>
        <dbReference type="ARBA" id="ARBA00004155"/>
    </source>
</evidence>
<feature type="transmembrane region" description="Helical" evidence="11">
    <location>
        <begin position="197"/>
        <end position="217"/>
    </location>
</feature>
<keyword evidence="7 11" id="KW-1133">Transmembrane helix</keyword>
<dbReference type="SMART" id="SM00679">
    <property type="entry name" value="CTNS"/>
    <property type="match status" value="2"/>
</dbReference>
<evidence type="ECO:0000256" key="7">
    <source>
        <dbReference type="ARBA" id="ARBA00022989"/>
    </source>
</evidence>
<feature type="transmembrane region" description="Helical" evidence="11">
    <location>
        <begin position="52"/>
        <end position="72"/>
    </location>
</feature>
<feature type="transmembrane region" description="Helical" evidence="11">
    <location>
        <begin position="14"/>
        <end position="31"/>
    </location>
</feature>
<dbReference type="Proteomes" id="UP000242877">
    <property type="component" value="Unassembled WGS sequence"/>
</dbReference>
<keyword evidence="9" id="KW-0458">Lysosome</keyword>
<evidence type="ECO:0000256" key="4">
    <source>
        <dbReference type="ARBA" id="ARBA00022692"/>
    </source>
</evidence>
<dbReference type="VEuPathDB" id="FungiDB:AAP_05292"/>
<reference evidence="12 13" key="1">
    <citation type="journal article" date="2016" name="Genome Biol. Evol.">
        <title>Divergent and convergent evolution of fungal pathogenicity.</title>
        <authorList>
            <person name="Shang Y."/>
            <person name="Xiao G."/>
            <person name="Zheng P."/>
            <person name="Cen K."/>
            <person name="Zhan S."/>
            <person name="Wang C."/>
        </authorList>
    </citation>
    <scope>NUCLEOTIDE SEQUENCE [LARGE SCALE GENOMIC DNA]</scope>
    <source>
        <strain evidence="12 13">ARSEF 7405</strain>
    </source>
</reference>
<dbReference type="InterPro" id="IPR006603">
    <property type="entry name" value="PQ-loop_rpt"/>
</dbReference>
<evidence type="ECO:0000256" key="5">
    <source>
        <dbReference type="ARBA" id="ARBA00022737"/>
    </source>
</evidence>
<evidence type="ECO:0000256" key="8">
    <source>
        <dbReference type="ARBA" id="ARBA00023136"/>
    </source>
</evidence>
<evidence type="ECO:0000256" key="9">
    <source>
        <dbReference type="ARBA" id="ARBA00023228"/>
    </source>
</evidence>
<dbReference type="PANTHER" id="PTHR13131:SF5">
    <property type="entry name" value="CYSTINOSIN"/>
    <property type="match status" value="1"/>
</dbReference>
<dbReference type="AlphaFoldDB" id="A0A167VUK4"/>
<dbReference type="FunFam" id="1.20.1280.290:FF:000016">
    <property type="entry name" value="Cystinosin homolog"/>
    <property type="match status" value="1"/>
</dbReference>
<feature type="transmembrane region" description="Helical" evidence="11">
    <location>
        <begin position="159"/>
        <end position="176"/>
    </location>
</feature>
<name>A0A167VUK4_9EURO</name>
<keyword evidence="8 11" id="KW-0472">Membrane</keyword>
<dbReference type="GO" id="GO:0015293">
    <property type="term" value="F:symporter activity"/>
    <property type="evidence" value="ECO:0007669"/>
    <property type="project" value="UniProtKB-KW"/>
</dbReference>
<keyword evidence="3" id="KW-0813">Transport</keyword>
<dbReference type="GO" id="GO:0000324">
    <property type="term" value="C:fungal-type vacuole"/>
    <property type="evidence" value="ECO:0007669"/>
    <property type="project" value="TreeGrafter"/>
</dbReference>
<evidence type="ECO:0000256" key="2">
    <source>
        <dbReference type="ARBA" id="ARBA00006855"/>
    </source>
</evidence>
<keyword evidence="4 11" id="KW-0812">Transmembrane</keyword>
<feature type="transmembrane region" description="Helical" evidence="11">
    <location>
        <begin position="237"/>
        <end position="257"/>
    </location>
</feature>
<dbReference type="InterPro" id="IPR005282">
    <property type="entry name" value="LC_transporter"/>
</dbReference>
<comment type="subcellular location">
    <subcellularLocation>
        <location evidence="1">Lysosome membrane</location>
        <topology evidence="1">Multi-pass membrane protein</topology>
    </subcellularLocation>
</comment>
<sequence length="293" mass="33095">MADINSVLGDASKVLGWLYTIAWSMSFYFQPYQNYCRGSTYGLAIDFQYVNVLGYVTMSIYQFSFMYSSLIRAQYAARHPSAPEPTTQINDLAFAVHALILSSISYSQFFPSIWGLRVSSHQRASKPVLGVFWGSVLGVGVLALLVVTKGSNVPEDVQAWAWIDVVYAMSWVKLIVTITKYIPQAWVNYKRKSTKGWAIEMILCDITGSFLSITQLFIDSWLVHDWSGITGNPLKFWLGNVSLFFDVVFMTQHYILYRGAGEKKAIDVEEATTQVDATRQPLLNQDRTPARAR</sequence>
<organism evidence="12 13">
    <name type="scientific">Ascosphaera apis ARSEF 7405</name>
    <dbReference type="NCBI Taxonomy" id="392613"/>
    <lineage>
        <taxon>Eukaryota</taxon>
        <taxon>Fungi</taxon>
        <taxon>Dikarya</taxon>
        <taxon>Ascomycota</taxon>
        <taxon>Pezizomycotina</taxon>
        <taxon>Eurotiomycetes</taxon>
        <taxon>Eurotiomycetidae</taxon>
        <taxon>Onygenales</taxon>
        <taxon>Ascosphaeraceae</taxon>
        <taxon>Ascosphaera</taxon>
    </lineage>
</organism>
<dbReference type="GO" id="GO:0005774">
    <property type="term" value="C:vacuolar membrane"/>
    <property type="evidence" value="ECO:0007669"/>
    <property type="project" value="TreeGrafter"/>
</dbReference>
<keyword evidence="13" id="KW-1185">Reference proteome</keyword>
<evidence type="ECO:0000256" key="3">
    <source>
        <dbReference type="ARBA" id="ARBA00022448"/>
    </source>
</evidence>
<dbReference type="Pfam" id="PF04193">
    <property type="entry name" value="PQ-loop"/>
    <property type="match status" value="2"/>
</dbReference>